<dbReference type="Proteomes" id="UP000266426">
    <property type="component" value="Unassembled WGS sequence"/>
</dbReference>
<evidence type="ECO:0008006" key="6">
    <source>
        <dbReference type="Google" id="ProtNLM"/>
    </source>
</evidence>
<accession>A0A3A4QXA9</accession>
<keyword evidence="1" id="KW-0689">Ribosomal protein</keyword>
<keyword evidence="2" id="KW-0687">Ribonucleoprotein</keyword>
<evidence type="ECO:0000256" key="1">
    <source>
        <dbReference type="ARBA" id="ARBA00022980"/>
    </source>
</evidence>
<sequence>MAKATSSVVIKKKKWVPIVAPKLFNEQVLGESFVAEADELKGRSAKVSLMVLTGDPQKQTVTVGFKVTGVDNGRAVTEFVSYRLLPAAARKLMRRRRSKIDDSFVIETQDKKVLRIKPMIVTRTRAQGALLASLRALERAYLAKIISQLDFESFVREVVQKKLQQGLGQALRKLCPIGVCEIRQFELIAPEKVKELGIRILLPPAKLPDLTSRRKREMEAERVQSEGSEEFGEERKAAEAQESEDFGEEAGTEDFGEEPEAKSE</sequence>
<name>A0A3A4QXA9_9BACT</name>
<proteinExistence type="predicted"/>
<dbReference type="Pfam" id="PF01015">
    <property type="entry name" value="Ribosomal_S3Ae"/>
    <property type="match status" value="1"/>
</dbReference>
<evidence type="ECO:0000313" key="4">
    <source>
        <dbReference type="EMBL" id="RJP56756.1"/>
    </source>
</evidence>
<evidence type="ECO:0000256" key="3">
    <source>
        <dbReference type="SAM" id="MobiDB-lite"/>
    </source>
</evidence>
<reference evidence="4 5" key="1">
    <citation type="journal article" date="2017" name="ISME J.">
        <title>Energy and carbon metabolisms in a deep terrestrial subsurface fluid microbial community.</title>
        <authorList>
            <person name="Momper L."/>
            <person name="Jungbluth S.P."/>
            <person name="Lee M.D."/>
            <person name="Amend J.P."/>
        </authorList>
    </citation>
    <scope>NUCLEOTIDE SEQUENCE [LARGE SCALE GENOMIC DNA]</scope>
    <source>
        <strain evidence="4">SURF_26</strain>
    </source>
</reference>
<feature type="compositionally biased region" description="Acidic residues" evidence="3">
    <location>
        <begin position="241"/>
        <end position="258"/>
    </location>
</feature>
<evidence type="ECO:0000313" key="5">
    <source>
        <dbReference type="Proteomes" id="UP000266426"/>
    </source>
</evidence>
<protein>
    <recommendedName>
        <fullName evidence="6">30S ribosomal protein S3ae</fullName>
    </recommendedName>
</protein>
<comment type="caution">
    <text evidence="4">The sequence shown here is derived from an EMBL/GenBank/DDBJ whole genome shotgun (WGS) entry which is preliminary data.</text>
</comment>
<dbReference type="SMART" id="SM01397">
    <property type="entry name" value="Ribosomal_S3Ae"/>
    <property type="match status" value="1"/>
</dbReference>
<gene>
    <name evidence="4" type="ORF">C4541_11535</name>
</gene>
<dbReference type="GO" id="GO:0003735">
    <property type="term" value="F:structural constituent of ribosome"/>
    <property type="evidence" value="ECO:0007669"/>
    <property type="project" value="InterPro"/>
</dbReference>
<dbReference type="GO" id="GO:0005840">
    <property type="term" value="C:ribosome"/>
    <property type="evidence" value="ECO:0007669"/>
    <property type="project" value="UniProtKB-KW"/>
</dbReference>
<dbReference type="EMBL" id="QZJZ01000091">
    <property type="protein sequence ID" value="RJP56756.1"/>
    <property type="molecule type" value="Genomic_DNA"/>
</dbReference>
<feature type="region of interest" description="Disordered" evidence="3">
    <location>
        <begin position="212"/>
        <end position="264"/>
    </location>
</feature>
<dbReference type="InterPro" id="IPR001593">
    <property type="entry name" value="Ribosomal_eS1"/>
</dbReference>
<evidence type="ECO:0000256" key="2">
    <source>
        <dbReference type="ARBA" id="ARBA00023274"/>
    </source>
</evidence>
<dbReference type="AlphaFoldDB" id="A0A3A4QXA9"/>
<dbReference type="GO" id="GO:1990904">
    <property type="term" value="C:ribonucleoprotein complex"/>
    <property type="evidence" value="ECO:0007669"/>
    <property type="project" value="UniProtKB-KW"/>
</dbReference>
<organism evidence="4 5">
    <name type="scientific">Candidatus Auribacter fodinae</name>
    <dbReference type="NCBI Taxonomy" id="2093366"/>
    <lineage>
        <taxon>Bacteria</taxon>
        <taxon>Pseudomonadati</taxon>
        <taxon>Candidatus Auribacterota</taxon>
        <taxon>Candidatus Auribacteria</taxon>
        <taxon>Candidatus Auribacterales</taxon>
        <taxon>Candidatus Auribacteraceae</taxon>
        <taxon>Candidatus Auribacter</taxon>
    </lineage>
</organism>
<dbReference type="GO" id="GO:0006412">
    <property type="term" value="P:translation"/>
    <property type="evidence" value="ECO:0007669"/>
    <property type="project" value="InterPro"/>
</dbReference>